<dbReference type="OrthoDB" id="442677at2759"/>
<dbReference type="PANTHER" id="PTHR23236">
    <property type="entry name" value="EUKARYOTIC TRANSLATION INITIATION FACTOR 4B/4H"/>
    <property type="match status" value="1"/>
</dbReference>
<feature type="compositionally biased region" description="Basic and acidic residues" evidence="8">
    <location>
        <begin position="248"/>
        <end position="283"/>
    </location>
</feature>
<feature type="compositionally biased region" description="Acidic residues" evidence="8">
    <location>
        <begin position="417"/>
        <end position="427"/>
    </location>
</feature>
<evidence type="ECO:0000256" key="6">
    <source>
        <dbReference type="ARBA" id="ARBA00023242"/>
    </source>
</evidence>
<feature type="domain" description="RRM" evidence="9">
    <location>
        <begin position="382"/>
        <end position="498"/>
    </location>
</feature>
<feature type="compositionally biased region" description="Basic and acidic residues" evidence="8">
    <location>
        <begin position="547"/>
        <end position="564"/>
    </location>
</feature>
<evidence type="ECO:0000256" key="1">
    <source>
        <dbReference type="ARBA" id="ARBA00002475"/>
    </source>
</evidence>
<evidence type="ECO:0000313" key="10">
    <source>
        <dbReference type="EMBL" id="OCH91899.1"/>
    </source>
</evidence>
<reference evidence="10 11" key="1">
    <citation type="submission" date="2016-07" db="EMBL/GenBank/DDBJ databases">
        <title>Draft genome of the white-rot fungus Obba rivulosa 3A-2.</title>
        <authorList>
            <consortium name="DOE Joint Genome Institute"/>
            <person name="Miettinen O."/>
            <person name="Riley R."/>
            <person name="Acob R."/>
            <person name="Barry K."/>
            <person name="Cullen D."/>
            <person name="De Vries R."/>
            <person name="Hainaut M."/>
            <person name="Hatakka A."/>
            <person name="Henrissat B."/>
            <person name="Hilden K."/>
            <person name="Kuo R."/>
            <person name="Labutti K."/>
            <person name="Lipzen A."/>
            <person name="Makela M.R."/>
            <person name="Sandor L."/>
            <person name="Spatafora J.W."/>
            <person name="Grigoriev I.V."/>
            <person name="Hibbett D.S."/>
        </authorList>
    </citation>
    <scope>NUCLEOTIDE SEQUENCE [LARGE SCALE GENOMIC DNA]</scope>
    <source>
        <strain evidence="10 11">3A-2</strain>
    </source>
</reference>
<feature type="region of interest" description="Disordered" evidence="8">
    <location>
        <begin position="498"/>
        <end position="623"/>
    </location>
</feature>
<accession>A0A8E2DN20</accession>
<dbReference type="InterPro" id="IPR035979">
    <property type="entry name" value="RBD_domain_sf"/>
</dbReference>
<feature type="compositionally biased region" description="Basic residues" evidence="8">
    <location>
        <begin position="163"/>
        <end position="174"/>
    </location>
</feature>
<dbReference type="PANTHER" id="PTHR23236:SF25">
    <property type="entry name" value="RNA-BINDING PROTEIN 34"/>
    <property type="match status" value="1"/>
</dbReference>
<dbReference type="GO" id="GO:0000463">
    <property type="term" value="P:maturation of LSU-rRNA from tricistronic rRNA transcript (SSU-rRNA, 5.8S rRNA, LSU-rRNA)"/>
    <property type="evidence" value="ECO:0007669"/>
    <property type="project" value="TreeGrafter"/>
</dbReference>
<name>A0A8E2DN20_9APHY</name>
<feature type="compositionally biased region" description="Basic and acidic residues" evidence="8">
    <location>
        <begin position="175"/>
        <end position="188"/>
    </location>
</feature>
<dbReference type="SUPFAM" id="SSF54928">
    <property type="entry name" value="RNA-binding domain, RBD"/>
    <property type="match status" value="1"/>
</dbReference>
<gene>
    <name evidence="10" type="ORF">OBBRIDRAFT_727978</name>
</gene>
<evidence type="ECO:0000259" key="9">
    <source>
        <dbReference type="PROSITE" id="PS50102"/>
    </source>
</evidence>
<evidence type="ECO:0000256" key="5">
    <source>
        <dbReference type="ARBA" id="ARBA00022884"/>
    </source>
</evidence>
<keyword evidence="5 7" id="KW-0694">RNA-binding</keyword>
<proteinExistence type="inferred from homology"/>
<comment type="function">
    <text evidence="1">Involved in pre-25S rRNA processing.</text>
</comment>
<evidence type="ECO:0000256" key="4">
    <source>
        <dbReference type="ARBA" id="ARBA00015520"/>
    </source>
</evidence>
<dbReference type="Gene3D" id="3.30.70.330">
    <property type="match status" value="1"/>
</dbReference>
<dbReference type="InterPro" id="IPR000504">
    <property type="entry name" value="RRM_dom"/>
</dbReference>
<evidence type="ECO:0000256" key="3">
    <source>
        <dbReference type="ARBA" id="ARBA00007077"/>
    </source>
</evidence>
<dbReference type="GO" id="GO:0005730">
    <property type="term" value="C:nucleolus"/>
    <property type="evidence" value="ECO:0007669"/>
    <property type="project" value="UniProtKB-SubCell"/>
</dbReference>
<feature type="compositionally biased region" description="Basic and acidic residues" evidence="8">
    <location>
        <begin position="76"/>
        <end position="86"/>
    </location>
</feature>
<feature type="compositionally biased region" description="Basic and acidic residues" evidence="8">
    <location>
        <begin position="574"/>
        <end position="588"/>
    </location>
</feature>
<sequence length="623" mass="68487">MSLSSFLLGAARVQKQDVIDKELDNLFRSTLPEAGPSTSSTEKVEVVAEPVSDGANGKKRKHTENTTSAKAKKSRIGKERAQDRQKSPTKSAKRTKVVAPQPPKDSESSEVDAPVSTVQQSSGKGHKRAKPASVANEDSEDDSSSSDSEGDAPQLVHESVSKGAKKGAGRKKKRFIPEDETPQRRDARTIFVGNVAIEVAKSRPLQKQLQKHILSFVPTAKIESVRFRSIAFNKPTAALPSLDGSTKAQDKSASNEKASRQHDRERAASWRATHGEDEPERKMAMTPKEKKRVAFIKHELHDGVDSVNAYVVFAHPPPVAEDRPANLPPPAPVMEPYEAARLAAERCDGSEFMERTLRVDRVGKADESGTRELKMGLGDPKATVFVGNLDFASKEQDLRVFFEGVVSAERGPPTGEADSDASDEEDEEKPRDEQGVKPKKPKTWVKRVRIIRDKDTLLGKGFAYVQFADRECVDEIIALEPEHLKFAKRKLRVQRCKTVPGSTKVSKPTKSAKPDAAPASAAKVRKSWPSQSAPKGDPALGTKISHLPKDERKRVKAADADRVARRMAKKKAKVLAEKGVKARPDRERVRKPRGEKKGSAAKKDKPKRRVRSGTAIEKLNTKK</sequence>
<keyword evidence="6" id="KW-0539">Nucleus</keyword>
<dbReference type="PROSITE" id="PS50102">
    <property type="entry name" value="RRM"/>
    <property type="match status" value="1"/>
</dbReference>
<comment type="subcellular location">
    <subcellularLocation>
        <location evidence="2">Nucleus</location>
        <location evidence="2">Nucleolus</location>
    </subcellularLocation>
</comment>
<dbReference type="InterPro" id="IPR012677">
    <property type="entry name" value="Nucleotide-bd_a/b_plait_sf"/>
</dbReference>
<feature type="region of interest" description="Disordered" evidence="8">
    <location>
        <begin position="237"/>
        <end position="287"/>
    </location>
</feature>
<dbReference type="GO" id="GO:0019843">
    <property type="term" value="F:rRNA binding"/>
    <property type="evidence" value="ECO:0007669"/>
    <property type="project" value="TreeGrafter"/>
</dbReference>
<keyword evidence="11" id="KW-1185">Reference proteome</keyword>
<feature type="compositionally biased region" description="Low complexity" evidence="8">
    <location>
        <begin position="506"/>
        <end position="522"/>
    </location>
</feature>
<organism evidence="10 11">
    <name type="scientific">Obba rivulosa</name>
    <dbReference type="NCBI Taxonomy" id="1052685"/>
    <lineage>
        <taxon>Eukaryota</taxon>
        <taxon>Fungi</taxon>
        <taxon>Dikarya</taxon>
        <taxon>Basidiomycota</taxon>
        <taxon>Agaricomycotina</taxon>
        <taxon>Agaricomycetes</taxon>
        <taxon>Polyporales</taxon>
        <taxon>Gelatoporiaceae</taxon>
        <taxon>Obba</taxon>
    </lineage>
</organism>
<evidence type="ECO:0000256" key="8">
    <source>
        <dbReference type="SAM" id="MobiDB-lite"/>
    </source>
</evidence>
<evidence type="ECO:0000256" key="7">
    <source>
        <dbReference type="PROSITE-ProRule" id="PRU00176"/>
    </source>
</evidence>
<evidence type="ECO:0000256" key="2">
    <source>
        <dbReference type="ARBA" id="ARBA00004604"/>
    </source>
</evidence>
<comment type="similarity">
    <text evidence="3">Belongs to the RRM RBM34 family.</text>
</comment>
<dbReference type="AlphaFoldDB" id="A0A8E2DN20"/>
<dbReference type="EMBL" id="KV722378">
    <property type="protein sequence ID" value="OCH91899.1"/>
    <property type="molecule type" value="Genomic_DNA"/>
</dbReference>
<dbReference type="Proteomes" id="UP000250043">
    <property type="component" value="Unassembled WGS sequence"/>
</dbReference>
<dbReference type="SMART" id="SM00360">
    <property type="entry name" value="RRM"/>
    <property type="match status" value="1"/>
</dbReference>
<feature type="region of interest" description="Disordered" evidence="8">
    <location>
        <begin position="409"/>
        <end position="442"/>
    </location>
</feature>
<evidence type="ECO:0000313" key="11">
    <source>
        <dbReference type="Proteomes" id="UP000250043"/>
    </source>
</evidence>
<feature type="compositionally biased region" description="Acidic residues" evidence="8">
    <location>
        <begin position="137"/>
        <end position="150"/>
    </location>
</feature>
<feature type="region of interest" description="Disordered" evidence="8">
    <location>
        <begin position="29"/>
        <end position="188"/>
    </location>
</feature>
<protein>
    <recommendedName>
        <fullName evidence="4">Nucleolar protein 12</fullName>
    </recommendedName>
</protein>